<dbReference type="SMART" id="SM00356">
    <property type="entry name" value="ZnF_C3H1"/>
    <property type="match status" value="3"/>
</dbReference>
<dbReference type="Gene3D" id="4.10.1000.10">
    <property type="entry name" value="Zinc finger, CCCH-type"/>
    <property type="match status" value="1"/>
</dbReference>
<keyword evidence="4 5" id="KW-0862">Zinc</keyword>
<feature type="domain" description="C3H1-type" evidence="7">
    <location>
        <begin position="104"/>
        <end position="131"/>
    </location>
</feature>
<feature type="zinc finger region" description="C3H1-type" evidence="5">
    <location>
        <begin position="16"/>
        <end position="42"/>
    </location>
</feature>
<keyword evidence="3 5" id="KW-0863">Zinc-finger</keyword>
<evidence type="ECO:0000313" key="9">
    <source>
        <dbReference type="Proteomes" id="UP001292079"/>
    </source>
</evidence>
<evidence type="ECO:0000256" key="1">
    <source>
        <dbReference type="ARBA" id="ARBA00022723"/>
    </source>
</evidence>
<gene>
    <name evidence="8" type="ORF">MN116_007278</name>
</gene>
<feature type="compositionally biased region" description="Acidic residues" evidence="6">
    <location>
        <begin position="1340"/>
        <end position="1357"/>
    </location>
</feature>
<dbReference type="Pfam" id="PF00642">
    <property type="entry name" value="zf-CCCH"/>
    <property type="match status" value="1"/>
</dbReference>
<feature type="compositionally biased region" description="Low complexity" evidence="6">
    <location>
        <begin position="589"/>
        <end position="602"/>
    </location>
</feature>
<keyword evidence="9" id="KW-1185">Reference proteome</keyword>
<dbReference type="InterPro" id="IPR000571">
    <property type="entry name" value="Znf_CCCH"/>
</dbReference>
<dbReference type="EMBL" id="JALJAT010000005">
    <property type="protein sequence ID" value="KAK4469758.1"/>
    <property type="molecule type" value="Genomic_DNA"/>
</dbReference>
<evidence type="ECO:0000256" key="6">
    <source>
        <dbReference type="SAM" id="MobiDB-lite"/>
    </source>
</evidence>
<feature type="region of interest" description="Disordered" evidence="6">
    <location>
        <begin position="1325"/>
        <end position="1372"/>
    </location>
</feature>
<organism evidence="8 9">
    <name type="scientific">Schistosoma mekongi</name>
    <name type="common">Parasitic worm</name>
    <dbReference type="NCBI Taxonomy" id="38744"/>
    <lineage>
        <taxon>Eukaryota</taxon>
        <taxon>Metazoa</taxon>
        <taxon>Spiralia</taxon>
        <taxon>Lophotrochozoa</taxon>
        <taxon>Platyhelminthes</taxon>
        <taxon>Trematoda</taxon>
        <taxon>Digenea</taxon>
        <taxon>Strigeidida</taxon>
        <taxon>Schistosomatoidea</taxon>
        <taxon>Schistosomatidae</taxon>
        <taxon>Schistosoma</taxon>
    </lineage>
</organism>
<evidence type="ECO:0000259" key="7">
    <source>
        <dbReference type="PROSITE" id="PS50103"/>
    </source>
</evidence>
<evidence type="ECO:0000256" key="3">
    <source>
        <dbReference type="ARBA" id="ARBA00022771"/>
    </source>
</evidence>
<dbReference type="GO" id="GO:0043484">
    <property type="term" value="P:regulation of RNA splicing"/>
    <property type="evidence" value="ECO:0007669"/>
    <property type="project" value="TreeGrafter"/>
</dbReference>
<dbReference type="GO" id="GO:0003723">
    <property type="term" value="F:RNA binding"/>
    <property type="evidence" value="ECO:0007669"/>
    <property type="project" value="TreeGrafter"/>
</dbReference>
<feature type="domain" description="C3H1-type" evidence="7">
    <location>
        <begin position="50"/>
        <end position="76"/>
    </location>
</feature>
<feature type="region of interest" description="Disordered" evidence="6">
    <location>
        <begin position="1525"/>
        <end position="1549"/>
    </location>
</feature>
<dbReference type="GO" id="GO:0008270">
    <property type="term" value="F:zinc ion binding"/>
    <property type="evidence" value="ECO:0007669"/>
    <property type="project" value="UniProtKB-KW"/>
</dbReference>
<dbReference type="Proteomes" id="UP001292079">
    <property type="component" value="Unassembled WGS sequence"/>
</dbReference>
<evidence type="ECO:0000256" key="2">
    <source>
        <dbReference type="ARBA" id="ARBA00022737"/>
    </source>
</evidence>
<keyword evidence="1 5" id="KW-0479">Metal-binding</keyword>
<dbReference type="Gene3D" id="3.30.1370.210">
    <property type="match status" value="1"/>
</dbReference>
<evidence type="ECO:0000256" key="4">
    <source>
        <dbReference type="ARBA" id="ARBA00022833"/>
    </source>
</evidence>
<feature type="zinc finger region" description="C3H1-type" evidence="5">
    <location>
        <begin position="50"/>
        <end position="76"/>
    </location>
</feature>
<name>A0AAE1Z9F5_SCHME</name>
<feature type="domain" description="C3H1-type" evidence="7">
    <location>
        <begin position="16"/>
        <end position="42"/>
    </location>
</feature>
<protein>
    <recommendedName>
        <fullName evidence="7">C3H1-type domain-containing protein</fullName>
    </recommendedName>
</protein>
<evidence type="ECO:0000313" key="8">
    <source>
        <dbReference type="EMBL" id="KAK4469758.1"/>
    </source>
</evidence>
<evidence type="ECO:0000256" key="5">
    <source>
        <dbReference type="PROSITE-ProRule" id="PRU00723"/>
    </source>
</evidence>
<accession>A0AAE1Z9F5</accession>
<feature type="region of interest" description="Disordered" evidence="6">
    <location>
        <begin position="1077"/>
        <end position="1098"/>
    </location>
</feature>
<reference evidence="8" key="2">
    <citation type="journal article" date="2023" name="Infect Dis Poverty">
        <title>Chromosome-scale genome of the human blood fluke Schistosoma mekongi and its implications for public health.</title>
        <authorList>
            <person name="Zhou M."/>
            <person name="Xu L."/>
            <person name="Xu D."/>
            <person name="Chen W."/>
            <person name="Khan J."/>
            <person name="Hu Y."/>
            <person name="Huang H."/>
            <person name="Wei H."/>
            <person name="Zhang Y."/>
            <person name="Chusongsang P."/>
            <person name="Tanasarnprasert K."/>
            <person name="Hu X."/>
            <person name="Limpanont Y."/>
            <person name="Lv Z."/>
        </authorList>
    </citation>
    <scope>NUCLEOTIDE SEQUENCE</scope>
    <source>
        <strain evidence="8">LV_2022a</strain>
    </source>
</reference>
<keyword evidence="2" id="KW-0677">Repeat</keyword>
<proteinExistence type="predicted"/>
<sequence>MFPGTENRFGYSGMCEDQSVCRDYLRNVCKRGKKCKFKHPSLEECERLRRFDKTFCHDFQNSTCRRPNCKFLHYTKEEEEIFRRTGYLPNDLQWSYRPDLNTSDEKTPICKDFCNGACNRGSNCKYRHVTLPQEAINHGLFNKHSLQEAGFTNTNMSSAHFDPSIIKISNPTVASHFGQSPIINRAVIVSPNDSILNPVSNSYIPVASSHSIVGLIGNTSTGQPTLYTHSPVVSLTSAPHITPCSSVITVSPDPLQNPNILHPQTALPAPHTTYHIVPHDASHQHHLLATSSSHSHAPTLLTIPLSQFTCNVSNNSLIQSQAAITCSTQHHAVVTGVLPANSSISTAPGTYFPSYGVFHINQPPLETHDHHLQQQQITTEIRKRIHKTEISPCSTTVITPVTTTSTTTTSVASSTTAVLAAAAAAGYIAQHLPVIGNVSEGGTISQDHSNNILLNHSNGVNVHESALAAAANLPTVSAAAAAAVAAAAAFARSSSISKNSKCCAVIPNVQVKSNELDTELNLFNTIANISATNNNSVDSCSCQDSPQVSYMKLDNIDPTKTTATNTITTSFIQSYSTLESSDTSDDNNKSTSNNINKSIKLISPTDPVSIPCSGSSSSDYLNPTDEEQAKTAAAVAAAACIGAMFSQPMAAAAAAASSSSGGSGNSASSSVAAMLGSLISRNSQDIIQAVQSSSSSSSSSCGPSLLSDSSRHICSFSGKSTSGRDAENSVGRRSLQQHQQYFAMDERNIDNEQNERGNCVNLVNKSVDQHNNNIQSNVVNTSSSLVSSSDRCKCTNSSLDSSYSFQNVITSDTNTWSSVTTTMASAAKAAAAAAVAATAAVTGSANFFRLTQFKNKVVDPQLHDLIMMERVASSVSPPCAASSSTSTYSPLRCIDQSRNLRLNPDHLSSSVVIADTQLSGGLSTKEAVTMSSAAAAAAMVAAATVAAEQRQLIGNNFLSEINHPEKLAKQNTYRTTTGNSRLPKNSECDYYRTCSSSSHNDFASPSSYETDSQIYSLTHDESNRYPTKRHKTKRLGSVDCRYSGCSSLHHHTDLTRSSVDDYEDDDPDVYEDDDIESTALMSPSPEVTPPYNPPAKLSKRKGLLSLSYSRQVEDSRPASCETSPDPWVSTSHKIVMSRATNKSGCLENHPSQSLSTLQFLNNQSSEHGMGSCCVANSIPHPELFSTNPTGSYHFYPIRRSLSTGALPLKSSCKIMLKERSKSFPVLNSFHSHLKEEKRVLLMSLNSNHRHNVTESFSIRPAMSGTSTSVCCSKESDGGMNKFLSSRYRNRVFVRKRFRRITHRYPAQHPDNRRFFMRNTRPLSNVSPTSILSEEYSGRDEGDDPDFVDPDDDDDDLYELPVPQTSSKRPPHGILKYSTKRKRSVYSSTSNLHIAPPSIKQQYALRVENARLRRKLIDLMRQRGDLRAANEMLLEQNARLRQSSKRVSAVARMAESATKIIEAHNKSQFAQSSGFSPSSGGVSQSTVPFSIAQAAAAVVAAAAQNQTNAPNLTGVYVSSPTASINQQHSPTISTLGGGSGGNSSLHTLFPQIPSANTTGIAIPSNQALTAVQIQAPPGALAAPPPQATALIHHQQTLNPQQSGIANYYQHQMNRPLETASIANASVSPTIQNISQPSSTFQVCHYPVVSIASVFPKLSHDVSTENPKLVSVGAPNTVTLLLGQSTPQTPTYAIPASVSSHPNVPLQIPVTVGTHLTPAVSCPPHRGPTKLVVSVAYPNQAAPVANVLPTTSTHYVSPNPINNQTSVLPNQIQIVHKLTTTHHSACKK</sequence>
<dbReference type="PANTHER" id="PTHR12675">
    <property type="entry name" value="MUSCLEBLIND-LIKE PROTEIN"/>
    <property type="match status" value="1"/>
</dbReference>
<reference evidence="8" key="1">
    <citation type="submission" date="2022-04" db="EMBL/GenBank/DDBJ databases">
        <authorList>
            <person name="Xu L."/>
            <person name="Lv Z."/>
        </authorList>
    </citation>
    <scope>NUCLEOTIDE SEQUENCE</scope>
    <source>
        <strain evidence="8">LV_2022a</strain>
    </source>
</reference>
<feature type="zinc finger region" description="C3H1-type" evidence="5">
    <location>
        <begin position="104"/>
        <end position="131"/>
    </location>
</feature>
<dbReference type="PROSITE" id="PS50103">
    <property type="entry name" value="ZF_C3H1"/>
    <property type="match status" value="3"/>
</dbReference>
<comment type="caution">
    <text evidence="8">The sequence shown here is derived from an EMBL/GenBank/DDBJ whole genome shotgun (WGS) entry which is preliminary data.</text>
</comment>
<dbReference type="PANTHER" id="PTHR12675:SF6">
    <property type="entry name" value="ZINC FINGER CCCH DOMAIN-CONTAINING PROTEIN 10"/>
    <property type="match status" value="1"/>
</dbReference>
<feature type="region of interest" description="Disordered" evidence="6">
    <location>
        <begin position="578"/>
        <end position="602"/>
    </location>
</feature>